<reference evidence="2 3" key="1">
    <citation type="submission" date="2019-08" db="EMBL/GenBank/DDBJ databases">
        <title>Agrococcus lahaulensis sp. nov., isolated from a cold desert of the Indian Himalayas.</title>
        <authorList>
            <person name="Qu J.H."/>
        </authorList>
    </citation>
    <scope>NUCLEOTIDE SEQUENCE [LARGE SCALE GENOMIC DNA]</scope>
    <source>
        <strain evidence="2 3">NS18</strain>
    </source>
</reference>
<dbReference type="EMBL" id="VOIR01000015">
    <property type="protein sequence ID" value="KAA6432227.1"/>
    <property type="molecule type" value="Genomic_DNA"/>
</dbReference>
<dbReference type="OrthoDB" id="5117309at2"/>
<name>A0A5M8Q8G6_9MICO</name>
<feature type="transmembrane region" description="Helical" evidence="1">
    <location>
        <begin position="40"/>
        <end position="65"/>
    </location>
</feature>
<gene>
    <name evidence="2" type="ORF">FQ330_10195</name>
</gene>
<sequence>MPVTTNQIMQRILLWGGILAAAVAVVGGIVGWLLAAGAGVASALVGTALAIVFCMLTAASILLAFKVSKGAMISGAFFGIVLGGWLLKFVLFIVLVFVLGDQDWLHRGVAFGALVAAVIGSLVIDCVVIMTSRQPTIDSDADDETQGRPASGARA</sequence>
<keyword evidence="1" id="KW-0472">Membrane</keyword>
<dbReference type="Proteomes" id="UP000323221">
    <property type="component" value="Unassembled WGS sequence"/>
</dbReference>
<organism evidence="2 3">
    <name type="scientific">Agrococcus sediminis</name>
    <dbReference type="NCBI Taxonomy" id="2599924"/>
    <lineage>
        <taxon>Bacteria</taxon>
        <taxon>Bacillati</taxon>
        <taxon>Actinomycetota</taxon>
        <taxon>Actinomycetes</taxon>
        <taxon>Micrococcales</taxon>
        <taxon>Microbacteriaceae</taxon>
        <taxon>Agrococcus</taxon>
    </lineage>
</organism>
<evidence type="ECO:0000256" key="1">
    <source>
        <dbReference type="SAM" id="Phobius"/>
    </source>
</evidence>
<feature type="transmembrane region" description="Helical" evidence="1">
    <location>
        <begin position="77"/>
        <end position="99"/>
    </location>
</feature>
<accession>A0A5M8Q8G6</accession>
<keyword evidence="3" id="KW-1185">Reference proteome</keyword>
<evidence type="ECO:0000313" key="2">
    <source>
        <dbReference type="EMBL" id="KAA6432227.1"/>
    </source>
</evidence>
<proteinExistence type="predicted"/>
<feature type="transmembrane region" description="Helical" evidence="1">
    <location>
        <begin position="111"/>
        <end position="130"/>
    </location>
</feature>
<evidence type="ECO:0000313" key="3">
    <source>
        <dbReference type="Proteomes" id="UP000323221"/>
    </source>
</evidence>
<comment type="caution">
    <text evidence="2">The sequence shown here is derived from an EMBL/GenBank/DDBJ whole genome shotgun (WGS) entry which is preliminary data.</text>
</comment>
<evidence type="ECO:0008006" key="4">
    <source>
        <dbReference type="Google" id="ProtNLM"/>
    </source>
</evidence>
<feature type="transmembrane region" description="Helical" evidence="1">
    <location>
        <begin position="12"/>
        <end position="34"/>
    </location>
</feature>
<dbReference type="AlphaFoldDB" id="A0A5M8Q8G6"/>
<keyword evidence="1" id="KW-1133">Transmembrane helix</keyword>
<keyword evidence="1" id="KW-0812">Transmembrane</keyword>
<protein>
    <recommendedName>
        <fullName evidence="4">ATP synthase protein I</fullName>
    </recommendedName>
</protein>